<dbReference type="InterPro" id="IPR003848">
    <property type="entry name" value="DUF218"/>
</dbReference>
<name>A0A3M9NEK5_9BACT</name>
<evidence type="ECO:0000313" key="3">
    <source>
        <dbReference type="EMBL" id="RNI35408.1"/>
    </source>
</evidence>
<dbReference type="InterPro" id="IPR051599">
    <property type="entry name" value="Cell_Envelope_Assoc"/>
</dbReference>
<feature type="transmembrane region" description="Helical" evidence="1">
    <location>
        <begin position="6"/>
        <end position="29"/>
    </location>
</feature>
<evidence type="ECO:0000259" key="2">
    <source>
        <dbReference type="Pfam" id="PF02698"/>
    </source>
</evidence>
<gene>
    <name evidence="3" type="ORF">EFY79_12840</name>
</gene>
<feature type="transmembrane region" description="Helical" evidence="1">
    <location>
        <begin position="38"/>
        <end position="59"/>
    </location>
</feature>
<dbReference type="Gene3D" id="3.40.50.620">
    <property type="entry name" value="HUPs"/>
    <property type="match status" value="1"/>
</dbReference>
<dbReference type="PANTHER" id="PTHR30336:SF4">
    <property type="entry name" value="ENVELOPE BIOGENESIS FACTOR ELYC"/>
    <property type="match status" value="1"/>
</dbReference>
<organism evidence="3 4">
    <name type="scientific">Hanamia caeni</name>
    <dbReference type="NCBI Taxonomy" id="2294116"/>
    <lineage>
        <taxon>Bacteria</taxon>
        <taxon>Pseudomonadati</taxon>
        <taxon>Bacteroidota</taxon>
        <taxon>Chitinophagia</taxon>
        <taxon>Chitinophagales</taxon>
        <taxon>Chitinophagaceae</taxon>
        <taxon>Hanamia</taxon>
    </lineage>
</organism>
<dbReference type="EMBL" id="RJJR01000010">
    <property type="protein sequence ID" value="RNI35408.1"/>
    <property type="molecule type" value="Genomic_DNA"/>
</dbReference>
<keyword evidence="4" id="KW-1185">Reference proteome</keyword>
<dbReference type="Proteomes" id="UP000267223">
    <property type="component" value="Unassembled WGS sequence"/>
</dbReference>
<feature type="domain" description="DUF218" evidence="2">
    <location>
        <begin position="79"/>
        <end position="239"/>
    </location>
</feature>
<protein>
    <submittedName>
        <fullName evidence="3">YdcF family protein</fullName>
    </submittedName>
</protein>
<keyword evidence="1" id="KW-0812">Transmembrane</keyword>
<dbReference type="RefSeq" id="WP_123121133.1">
    <property type="nucleotide sequence ID" value="NZ_RJJR01000010.1"/>
</dbReference>
<evidence type="ECO:0000313" key="4">
    <source>
        <dbReference type="Proteomes" id="UP000267223"/>
    </source>
</evidence>
<dbReference type="CDD" id="cd06259">
    <property type="entry name" value="YdcF-like"/>
    <property type="match status" value="1"/>
</dbReference>
<evidence type="ECO:0000256" key="1">
    <source>
        <dbReference type="SAM" id="Phobius"/>
    </source>
</evidence>
<reference evidence="3 4" key="1">
    <citation type="submission" date="2018-11" db="EMBL/GenBank/DDBJ databases">
        <title>Draft genome sequence of Ferruginibacter sp. BO-59.</title>
        <authorList>
            <person name="Im W.T."/>
        </authorList>
    </citation>
    <scope>NUCLEOTIDE SEQUENCE [LARGE SCALE GENOMIC DNA]</scope>
    <source>
        <strain evidence="3 4">BO-59</strain>
    </source>
</reference>
<accession>A0A3M9NEK5</accession>
<dbReference type="OrthoDB" id="9782395at2"/>
<keyword evidence="1" id="KW-0472">Membrane</keyword>
<dbReference type="GO" id="GO:0043164">
    <property type="term" value="P:Gram-negative-bacterium-type cell wall biogenesis"/>
    <property type="evidence" value="ECO:0007669"/>
    <property type="project" value="TreeGrafter"/>
</dbReference>
<dbReference type="Pfam" id="PF02698">
    <property type="entry name" value="DUF218"/>
    <property type="match status" value="1"/>
</dbReference>
<dbReference type="InterPro" id="IPR014729">
    <property type="entry name" value="Rossmann-like_a/b/a_fold"/>
</dbReference>
<sequence length="248" mass="28084">MHQFASTILSLLLSPWNWIIILLIAGWIFKKRAAKRCCFIFAVCLFIVFGNSALLNLYARWWQPKPIELSAAGNYSCGIVTGGFGSPDAQGRGYFNISSDRFIQTLLLYQTGKISHILISGGNGKSDDASFREAHWAKKQFIAAGVPDSVIYTEDRSDNTADNAVNSKRLLDSLHFPPPYLLITSAFHMPRAKLIFERTGLHVIPYPCNYTDGRGPVTFSDFVPRPSSLLDWERYLKESFAYLWYKIR</sequence>
<keyword evidence="1" id="KW-1133">Transmembrane helix</keyword>
<dbReference type="GO" id="GO:0000270">
    <property type="term" value="P:peptidoglycan metabolic process"/>
    <property type="evidence" value="ECO:0007669"/>
    <property type="project" value="TreeGrafter"/>
</dbReference>
<proteinExistence type="predicted"/>
<dbReference type="PANTHER" id="PTHR30336">
    <property type="entry name" value="INNER MEMBRANE PROTEIN, PROBABLE PERMEASE"/>
    <property type="match status" value="1"/>
</dbReference>
<dbReference type="GO" id="GO:0005886">
    <property type="term" value="C:plasma membrane"/>
    <property type="evidence" value="ECO:0007669"/>
    <property type="project" value="TreeGrafter"/>
</dbReference>
<comment type="caution">
    <text evidence="3">The sequence shown here is derived from an EMBL/GenBank/DDBJ whole genome shotgun (WGS) entry which is preliminary data.</text>
</comment>
<dbReference type="AlphaFoldDB" id="A0A3M9NEK5"/>